<protein>
    <submittedName>
        <fullName evidence="4">BQ2448_6690 protein</fullName>
    </submittedName>
</protein>
<feature type="domain" description="Protein CPL1-like" evidence="3">
    <location>
        <begin position="572"/>
        <end position="631"/>
    </location>
</feature>
<feature type="signal peptide" evidence="2">
    <location>
        <begin position="1"/>
        <end position="26"/>
    </location>
</feature>
<reference evidence="5" key="1">
    <citation type="submission" date="2016-09" db="EMBL/GenBank/DDBJ databases">
        <authorList>
            <person name="Jeantristanb JTB J.-T."/>
            <person name="Ricardo R."/>
        </authorList>
    </citation>
    <scope>NUCLEOTIDE SEQUENCE [LARGE SCALE GENOMIC DNA]</scope>
</reference>
<proteinExistence type="predicted"/>
<evidence type="ECO:0000313" key="5">
    <source>
        <dbReference type="Proteomes" id="UP000198372"/>
    </source>
</evidence>
<dbReference type="InterPro" id="IPR048661">
    <property type="entry name" value="CPL1-like"/>
</dbReference>
<dbReference type="AlphaFoldDB" id="A0A238FSP6"/>
<dbReference type="Proteomes" id="UP000198372">
    <property type="component" value="Unassembled WGS sequence"/>
</dbReference>
<gene>
    <name evidence="4" type="ORF">BQ2448_6690</name>
</gene>
<keyword evidence="2" id="KW-0732">Signal</keyword>
<feature type="region of interest" description="Disordered" evidence="1">
    <location>
        <begin position="652"/>
        <end position="677"/>
    </location>
</feature>
<evidence type="ECO:0000256" key="1">
    <source>
        <dbReference type="SAM" id="MobiDB-lite"/>
    </source>
</evidence>
<dbReference type="EMBL" id="FMSP01000020">
    <property type="protein sequence ID" value="SCV74258.1"/>
    <property type="molecule type" value="Genomic_DNA"/>
</dbReference>
<dbReference type="PANTHER" id="PTHR35192:SF2">
    <property type="entry name" value="APPLE DOMAIN-CONTAINING PROTEIN"/>
    <property type="match status" value="1"/>
</dbReference>
<organism evidence="4 5">
    <name type="scientific">Microbotryum intermedium</name>
    <dbReference type="NCBI Taxonomy" id="269621"/>
    <lineage>
        <taxon>Eukaryota</taxon>
        <taxon>Fungi</taxon>
        <taxon>Dikarya</taxon>
        <taxon>Basidiomycota</taxon>
        <taxon>Pucciniomycotina</taxon>
        <taxon>Microbotryomycetes</taxon>
        <taxon>Microbotryales</taxon>
        <taxon>Microbotryaceae</taxon>
        <taxon>Microbotryum</taxon>
    </lineage>
</organism>
<evidence type="ECO:0000259" key="3">
    <source>
        <dbReference type="Pfam" id="PF21671"/>
    </source>
</evidence>
<keyword evidence="5" id="KW-1185">Reference proteome</keyword>
<evidence type="ECO:0000256" key="2">
    <source>
        <dbReference type="SAM" id="SignalP"/>
    </source>
</evidence>
<sequence length="677" mass="70306">MQEIAWGPALQSRAFTLEALASLGVALVTVYPADPSKPAHFGGVARGAPQPTRQPRRERRTEVAEPGALRTRPSLIQKRGLICGLLGLFCDYSSDAKDCGQAGKVCPSTGWRNGNGEAVCVNSLCGTNCNTGHAFSWPLMTCISTTKDTNNCTLGPVPSSGAIGTLCTSSTVSRNATALACVDSVCKATACSSKFHVEDGVCVKNIDTNPDMNNCGAIGKVCPTSYTNGVGAVCSNSVCQPESCNTGFAFNYAASKCINIMTDKNNCGVVGKVCSFPYGSGSCIAGTCLLSSCNTNYYNINGICSYLDCYPQLTSNSNNCGAVGNKCSFLNGLGKCIASDCTYTSCSNGYALINNTCVAVDYQSDMNNCGGSGNTCQSTYLNGGSGSCIQGHCFSVCVTGYTWDATFSICRLTSSDVFNCGAIGNICSPLGSLSSICSNSQCYASACLTGFALMAGVCYKIDTTSNVNNCGALGAVCNFYPVGASGVCTSSKCVITICPSKYSLSTSGVCVAAAASQRPRVAKRKVVKQTPCRKGETPCPIKASASFELAVTQQFTVPHDEYTGIFAGLGGYECLDTRESLESCGGCSSTGEGQDCAAIKGALGVGCDNGACVVFSCKEGWKTNARGTKCIRAKNNSERNATRKAATAVNKREAAAAHPHHHIRALHQHSHSHASSL</sequence>
<feature type="compositionally biased region" description="Basic residues" evidence="1">
    <location>
        <begin position="658"/>
        <end position="677"/>
    </location>
</feature>
<feature type="region of interest" description="Disordered" evidence="1">
    <location>
        <begin position="39"/>
        <end position="66"/>
    </location>
</feature>
<dbReference type="PANTHER" id="PTHR35192">
    <property type="entry name" value="PROTEIN, PUTATIVE-RELATED"/>
    <property type="match status" value="1"/>
</dbReference>
<accession>A0A238FSP6</accession>
<dbReference type="OrthoDB" id="439917at2759"/>
<feature type="chain" id="PRO_5012059577" evidence="2">
    <location>
        <begin position="27"/>
        <end position="677"/>
    </location>
</feature>
<name>A0A238FSP6_9BASI</name>
<evidence type="ECO:0000313" key="4">
    <source>
        <dbReference type="EMBL" id="SCV74258.1"/>
    </source>
</evidence>
<dbReference type="InterPro" id="IPR038955">
    <property type="entry name" value="PriA/CPL1_fungi"/>
</dbReference>
<dbReference type="Pfam" id="PF21671">
    <property type="entry name" value="CPL1-like"/>
    <property type="match status" value="1"/>
</dbReference>
<dbReference type="STRING" id="269621.A0A238FSP6"/>